<evidence type="ECO:0000256" key="3">
    <source>
        <dbReference type="SAM" id="MobiDB-lite"/>
    </source>
</evidence>
<feature type="compositionally biased region" description="Basic and acidic residues" evidence="3">
    <location>
        <begin position="257"/>
        <end position="266"/>
    </location>
</feature>
<evidence type="ECO:0000313" key="5">
    <source>
        <dbReference type="Proteomes" id="UP000195402"/>
    </source>
</evidence>
<sequence>MGDRATIVNARRELEELYFGVPDESVNLTFENLVKLKQQNEVAERKKHIIEPIQKVNINEGSAFAKSPSLDFTKALQASKDHPSHMEGEGTFTSNYDGTKNVQSSKGDRYREENNPFRDHKIPNNTKRNTEMRSLESSFISDDISGIRGVSRSTFGGREGGGGGGGRRRPGIPHSNICTLCSTYIYIFRHRCLVCGRVYCRQCKNIGMGEMTEGRKCIECLGKRFSQRYIQKAGEIGCCAGYPSAVKQQELLWAEKGPRRSGDHPRGQQNPHSTSSGMMMSSSRPSRVRSPTKAYVSSSPPSFVMGSPFSPYTPNNHPIPF</sequence>
<feature type="region of interest" description="Disordered" evidence="3">
    <location>
        <begin position="81"/>
        <end position="125"/>
    </location>
</feature>
<keyword evidence="5" id="KW-1185">Reference proteome</keyword>
<dbReference type="InterPro" id="IPR011011">
    <property type="entry name" value="Znf_FYVE_PHD"/>
</dbReference>
<dbReference type="OrthoDB" id="1746176at2759"/>
<proteinExistence type="predicted"/>
<dbReference type="STRING" id="56857.A0A200PPA7"/>
<dbReference type="AlphaFoldDB" id="A0A200PPA7"/>
<feature type="compositionally biased region" description="Polar residues" evidence="3">
    <location>
        <begin position="91"/>
        <end position="105"/>
    </location>
</feature>
<dbReference type="GO" id="GO:0008270">
    <property type="term" value="F:zinc ion binding"/>
    <property type="evidence" value="ECO:0007669"/>
    <property type="project" value="UniProtKB-KW"/>
</dbReference>
<evidence type="ECO:0008006" key="6">
    <source>
        <dbReference type="Google" id="ProtNLM"/>
    </source>
</evidence>
<dbReference type="InParanoid" id="A0A200PPA7"/>
<dbReference type="SUPFAM" id="SSF57903">
    <property type="entry name" value="FYVE/PHD zinc finger"/>
    <property type="match status" value="1"/>
</dbReference>
<comment type="caution">
    <text evidence="4">The sequence shown here is derived from an EMBL/GenBank/DDBJ whole genome shotgun (WGS) entry which is preliminary data.</text>
</comment>
<dbReference type="OMA" id="HSNICTV"/>
<evidence type="ECO:0000313" key="4">
    <source>
        <dbReference type="EMBL" id="OVA00033.1"/>
    </source>
</evidence>
<evidence type="ECO:0000256" key="2">
    <source>
        <dbReference type="ARBA" id="ARBA00022833"/>
    </source>
</evidence>
<feature type="compositionally biased region" description="Basic and acidic residues" evidence="3">
    <location>
        <begin position="106"/>
        <end position="125"/>
    </location>
</feature>
<name>A0A200PPA7_MACCD</name>
<dbReference type="EMBL" id="MVGT01004382">
    <property type="protein sequence ID" value="OVA00033.1"/>
    <property type="molecule type" value="Genomic_DNA"/>
</dbReference>
<dbReference type="InterPro" id="IPR053057">
    <property type="entry name" value="XLG_GTP-binding"/>
</dbReference>
<keyword evidence="1" id="KW-0479">Metal-binding</keyword>
<protein>
    <recommendedName>
        <fullName evidence="6">Zinc finger protein</fullName>
    </recommendedName>
</protein>
<keyword evidence="2" id="KW-0862">Zinc</keyword>
<organism evidence="4 5">
    <name type="scientific">Macleaya cordata</name>
    <name type="common">Five-seeded plume-poppy</name>
    <name type="synonym">Bocconia cordata</name>
    <dbReference type="NCBI Taxonomy" id="56857"/>
    <lineage>
        <taxon>Eukaryota</taxon>
        <taxon>Viridiplantae</taxon>
        <taxon>Streptophyta</taxon>
        <taxon>Embryophyta</taxon>
        <taxon>Tracheophyta</taxon>
        <taxon>Spermatophyta</taxon>
        <taxon>Magnoliopsida</taxon>
        <taxon>Ranunculales</taxon>
        <taxon>Papaveraceae</taxon>
        <taxon>Papaveroideae</taxon>
        <taxon>Macleaya</taxon>
    </lineage>
</organism>
<evidence type="ECO:0000256" key="1">
    <source>
        <dbReference type="ARBA" id="ARBA00022771"/>
    </source>
</evidence>
<dbReference type="PANTHER" id="PTHR36486:SF2">
    <property type="entry name" value="OS01G0977800 PROTEIN"/>
    <property type="match status" value="1"/>
</dbReference>
<dbReference type="Proteomes" id="UP000195402">
    <property type="component" value="Unassembled WGS sequence"/>
</dbReference>
<keyword evidence="1" id="KW-0863">Zinc-finger</keyword>
<dbReference type="PANTHER" id="PTHR36486">
    <property type="entry name" value="OS01G0977800 PROTEIN"/>
    <property type="match status" value="1"/>
</dbReference>
<gene>
    <name evidence="4" type="ORF">BVC80_1693g13</name>
</gene>
<reference evidence="4 5" key="1">
    <citation type="journal article" date="2017" name="Mol. Plant">
        <title>The Genome of Medicinal Plant Macleaya cordata Provides New Insights into Benzylisoquinoline Alkaloids Metabolism.</title>
        <authorList>
            <person name="Liu X."/>
            <person name="Liu Y."/>
            <person name="Huang P."/>
            <person name="Ma Y."/>
            <person name="Qing Z."/>
            <person name="Tang Q."/>
            <person name="Cao H."/>
            <person name="Cheng P."/>
            <person name="Zheng Y."/>
            <person name="Yuan Z."/>
            <person name="Zhou Y."/>
            <person name="Liu J."/>
            <person name="Tang Z."/>
            <person name="Zhuo Y."/>
            <person name="Zhang Y."/>
            <person name="Yu L."/>
            <person name="Huang J."/>
            <person name="Yang P."/>
            <person name="Peng Q."/>
            <person name="Zhang J."/>
            <person name="Jiang W."/>
            <person name="Zhang Z."/>
            <person name="Lin K."/>
            <person name="Ro D.K."/>
            <person name="Chen X."/>
            <person name="Xiong X."/>
            <person name="Shang Y."/>
            <person name="Huang S."/>
            <person name="Zeng J."/>
        </authorList>
    </citation>
    <scope>NUCLEOTIDE SEQUENCE [LARGE SCALE GENOMIC DNA]</scope>
    <source>
        <strain evidence="5">cv. BLH2017</strain>
        <tissue evidence="4">Root</tissue>
    </source>
</reference>
<feature type="region of interest" description="Disordered" evidence="3">
    <location>
        <begin position="257"/>
        <end position="300"/>
    </location>
</feature>
<accession>A0A200PPA7</accession>
<feature type="compositionally biased region" description="Low complexity" evidence="3">
    <location>
        <begin position="271"/>
        <end position="291"/>
    </location>
</feature>